<feature type="region of interest" description="Disordered" evidence="3">
    <location>
        <begin position="199"/>
        <end position="271"/>
    </location>
</feature>
<dbReference type="Proteomes" id="UP000266188">
    <property type="component" value="Unassembled WGS sequence"/>
</dbReference>
<feature type="compositionally biased region" description="Polar residues" evidence="3">
    <location>
        <begin position="199"/>
        <end position="212"/>
    </location>
</feature>
<reference evidence="5" key="1">
    <citation type="submission" date="2017-02" db="EMBL/GenBank/DDBJ databases">
        <authorList>
            <person name="Tafer H."/>
            <person name="Lopandic K."/>
        </authorList>
    </citation>
    <scope>NUCLEOTIDE SEQUENCE [LARGE SCALE GENOMIC DNA]</scope>
    <source>
        <strain evidence="5">CBS 366.77</strain>
    </source>
</reference>
<dbReference type="CDD" id="cd04514">
    <property type="entry name" value="Taspase1_like"/>
    <property type="match status" value="1"/>
</dbReference>
<keyword evidence="5" id="KW-1185">Reference proteome</keyword>
<dbReference type="STRING" id="2070753.A0A3A2Z553"/>
<dbReference type="GO" id="GO:0051604">
    <property type="term" value="P:protein maturation"/>
    <property type="evidence" value="ECO:0007669"/>
    <property type="project" value="TreeGrafter"/>
</dbReference>
<dbReference type="Pfam" id="PF01112">
    <property type="entry name" value="Asparaginase_2"/>
    <property type="match status" value="2"/>
</dbReference>
<dbReference type="FunFam" id="3.60.20.30:FF:000007">
    <property type="entry name" value="Similar to threonine aspartase"/>
    <property type="match status" value="1"/>
</dbReference>
<evidence type="ECO:0000256" key="3">
    <source>
        <dbReference type="SAM" id="MobiDB-lite"/>
    </source>
</evidence>
<evidence type="ECO:0000256" key="2">
    <source>
        <dbReference type="PIRSR" id="PIRSR600246-3"/>
    </source>
</evidence>
<dbReference type="InterPro" id="IPR000246">
    <property type="entry name" value="Peptidase_T2"/>
</dbReference>
<evidence type="ECO:0000313" key="4">
    <source>
        <dbReference type="EMBL" id="RJE18189.1"/>
    </source>
</evidence>
<name>A0A3A2Z553_9EURO</name>
<feature type="active site" description="Nucleophile" evidence="1">
    <location>
        <position position="335"/>
    </location>
</feature>
<dbReference type="PANTHER" id="PTHR10188:SF8">
    <property type="entry name" value="THREONINE ASPARTASE 1"/>
    <property type="match status" value="1"/>
</dbReference>
<evidence type="ECO:0000313" key="5">
    <source>
        <dbReference type="Proteomes" id="UP000266188"/>
    </source>
</evidence>
<dbReference type="SUPFAM" id="SSF56235">
    <property type="entry name" value="N-terminal nucleophile aminohydrolases (Ntn hydrolases)"/>
    <property type="match status" value="1"/>
</dbReference>
<feature type="compositionally biased region" description="Polar residues" evidence="3">
    <location>
        <begin position="494"/>
        <end position="505"/>
    </location>
</feature>
<dbReference type="InterPro" id="IPR029055">
    <property type="entry name" value="Ntn_hydrolases_N"/>
</dbReference>
<accession>A0A3A2Z553</accession>
<dbReference type="OrthoDB" id="77601at2759"/>
<dbReference type="GO" id="GO:0005737">
    <property type="term" value="C:cytoplasm"/>
    <property type="evidence" value="ECO:0007669"/>
    <property type="project" value="TreeGrafter"/>
</dbReference>
<protein>
    <submittedName>
        <fullName evidence="4">Asparaginase</fullName>
    </submittedName>
</protein>
<comment type="caution">
    <text evidence="4">The sequence shown here is derived from an EMBL/GenBank/DDBJ whole genome shotgun (WGS) entry which is preliminary data.</text>
</comment>
<feature type="non-terminal residue" evidence="4">
    <location>
        <position position="515"/>
    </location>
</feature>
<dbReference type="AlphaFoldDB" id="A0A3A2Z553"/>
<sequence length="515" mass="53931">MPRPRKGGDICAIFVHAGAGFHSQSNERAHLETCENAAKVAMTMLKNGGSAVDAVEMAIMLLEDSEITNAGYGSNLTIDGGVECDATVVDHKGRSGAAGAVAHVKNPISLARVILEASTRPLSLQRVPPNFLVGPGATDFAYEQGLVILPHDGLVSEGARERWNRWQHDLQMAELNEKQQHPARYQNDRIKAYFRSATPSPVQTLASPSSVGDSLRADQRSDDSYDSSQSQEDQAVTSPANLNSTPPESRIGHGVKYMDGPSPVASSNSTAPRFYSRVSTRGIQSASVIHSPMADSSAVGVDTSNSEEVGDKEGSSKAAPVASGINMGTDQISDTVGAIAVDCHGNIAAGSSSGGIGMKHRGRIGPAALVGIGTAVIPVDPNDHDRTSVACVTSGTGEHIATTLAASTCASRVYYSERKSASGAFEEVTEEEAMKAMIDGDFMGHPGVRTSHCQGAIGIMTVKKTAYGVHLYFGHNTDSFALASMSSEDKKPTSVMSRSSGNGSIAQGGRACRVR</sequence>
<dbReference type="PANTHER" id="PTHR10188">
    <property type="entry name" value="L-ASPARAGINASE"/>
    <property type="match status" value="1"/>
</dbReference>
<dbReference type="EMBL" id="MVGC01000604">
    <property type="protein sequence ID" value="RJE18189.1"/>
    <property type="molecule type" value="Genomic_DNA"/>
</dbReference>
<feature type="compositionally biased region" description="Polar residues" evidence="3">
    <location>
        <begin position="235"/>
        <end position="247"/>
    </location>
</feature>
<dbReference type="InterPro" id="IPR037464">
    <property type="entry name" value="Taspase1"/>
</dbReference>
<dbReference type="GO" id="GO:0004298">
    <property type="term" value="F:threonine-type endopeptidase activity"/>
    <property type="evidence" value="ECO:0007669"/>
    <property type="project" value="InterPro"/>
</dbReference>
<feature type="site" description="Cleavage; by autolysis" evidence="2">
    <location>
        <begin position="334"/>
        <end position="335"/>
    </location>
</feature>
<proteinExistence type="predicted"/>
<organism evidence="4 5">
    <name type="scientific">Aspergillus sclerotialis</name>
    <dbReference type="NCBI Taxonomy" id="2070753"/>
    <lineage>
        <taxon>Eukaryota</taxon>
        <taxon>Fungi</taxon>
        <taxon>Dikarya</taxon>
        <taxon>Ascomycota</taxon>
        <taxon>Pezizomycotina</taxon>
        <taxon>Eurotiomycetes</taxon>
        <taxon>Eurotiomycetidae</taxon>
        <taxon>Eurotiales</taxon>
        <taxon>Aspergillaceae</taxon>
        <taxon>Aspergillus</taxon>
        <taxon>Aspergillus subgen. Polypaecilum</taxon>
    </lineage>
</organism>
<gene>
    <name evidence="4" type="ORF">PHISCL_09470</name>
</gene>
<feature type="region of interest" description="Disordered" evidence="3">
    <location>
        <begin position="294"/>
        <end position="323"/>
    </location>
</feature>
<evidence type="ECO:0000256" key="1">
    <source>
        <dbReference type="PIRSR" id="PIRSR600246-1"/>
    </source>
</evidence>
<dbReference type="Gene3D" id="3.60.20.30">
    <property type="entry name" value="(Glycosyl)asparaginase"/>
    <property type="match status" value="1"/>
</dbReference>
<feature type="region of interest" description="Disordered" evidence="3">
    <location>
        <begin position="491"/>
        <end position="515"/>
    </location>
</feature>